<reference evidence="2 3" key="2">
    <citation type="submission" date="2018-05" db="EMBL/GenBank/DDBJ databases">
        <authorList>
            <person name="Lanie J.A."/>
            <person name="Ng W.-L."/>
            <person name="Kazmierczak K.M."/>
            <person name="Andrzejewski T.M."/>
            <person name="Davidsen T.M."/>
            <person name="Wayne K.J."/>
            <person name="Tettelin H."/>
            <person name="Glass J.I."/>
            <person name="Rusch D."/>
            <person name="Podicherti R."/>
            <person name="Tsui H.-C.T."/>
            <person name="Winkler M.E."/>
        </authorList>
    </citation>
    <scope>NUCLEOTIDE SEQUENCE [LARGE SCALE GENOMIC DNA]</scope>
    <source>
        <strain evidence="2 3">YBY</strain>
    </source>
</reference>
<reference evidence="2 3" key="1">
    <citation type="submission" date="2018-05" db="EMBL/GenBank/DDBJ databases">
        <title>Genome Sequence of an Efficient Indole-Degrading Bacterium, Alcaligenes sp.YBY.</title>
        <authorList>
            <person name="Yang B."/>
        </authorList>
    </citation>
    <scope>NUCLEOTIDE SEQUENCE [LARGE SCALE GENOMIC DNA]</scope>
    <source>
        <strain evidence="2 3">YBY</strain>
    </source>
</reference>
<feature type="compositionally biased region" description="Basic and acidic residues" evidence="1">
    <location>
        <begin position="25"/>
        <end position="39"/>
    </location>
</feature>
<evidence type="ECO:0000256" key="1">
    <source>
        <dbReference type="SAM" id="MobiDB-lite"/>
    </source>
</evidence>
<evidence type="ECO:0000313" key="2">
    <source>
        <dbReference type="EMBL" id="PWE15227.1"/>
    </source>
</evidence>
<evidence type="ECO:0000313" key="3">
    <source>
        <dbReference type="Proteomes" id="UP000245216"/>
    </source>
</evidence>
<comment type="caution">
    <text evidence="2">The sequence shown here is derived from an EMBL/GenBank/DDBJ whole genome shotgun (WGS) entry which is preliminary data.</text>
</comment>
<proteinExistence type="predicted"/>
<name>A0A2U2BMM7_ALCFA</name>
<organism evidence="2 3">
    <name type="scientific">Alcaligenes faecalis</name>
    <dbReference type="NCBI Taxonomy" id="511"/>
    <lineage>
        <taxon>Bacteria</taxon>
        <taxon>Pseudomonadati</taxon>
        <taxon>Pseudomonadota</taxon>
        <taxon>Betaproteobacteria</taxon>
        <taxon>Burkholderiales</taxon>
        <taxon>Alcaligenaceae</taxon>
        <taxon>Alcaligenes</taxon>
    </lineage>
</organism>
<protein>
    <submittedName>
        <fullName evidence="2">Uncharacterized protein</fullName>
    </submittedName>
</protein>
<sequence length="94" mass="10309">MQALCCLSQTLVLGPGDQVPGEFTGRPDIRTDKGTDAQHRQVVKPTPLDPAPKRRPHKDTKQKKTDISNPGVGRDIGSKAGGLFPAYYRFKTCF</sequence>
<dbReference type="EMBL" id="QEXO01000001">
    <property type="protein sequence ID" value="PWE15227.1"/>
    <property type="molecule type" value="Genomic_DNA"/>
</dbReference>
<gene>
    <name evidence="2" type="ORF">DF183_00355</name>
</gene>
<feature type="region of interest" description="Disordered" evidence="1">
    <location>
        <begin position="16"/>
        <end position="81"/>
    </location>
</feature>
<dbReference type="Proteomes" id="UP000245216">
    <property type="component" value="Unassembled WGS sequence"/>
</dbReference>
<accession>A0A2U2BMM7</accession>
<dbReference type="AlphaFoldDB" id="A0A2U2BMM7"/>